<feature type="domain" description="Type I restriction modification DNA specificity" evidence="5">
    <location>
        <begin position="40"/>
        <end position="173"/>
    </location>
</feature>
<dbReference type="GO" id="GO:0009307">
    <property type="term" value="P:DNA restriction-modification system"/>
    <property type="evidence" value="ECO:0007669"/>
    <property type="project" value="UniProtKB-KW"/>
</dbReference>
<evidence type="ECO:0000256" key="3">
    <source>
        <dbReference type="ARBA" id="ARBA00023125"/>
    </source>
</evidence>
<evidence type="ECO:0000256" key="1">
    <source>
        <dbReference type="ARBA" id="ARBA00010923"/>
    </source>
</evidence>
<evidence type="ECO:0000256" key="4">
    <source>
        <dbReference type="SAM" id="Coils"/>
    </source>
</evidence>
<organism evidence="6 7">
    <name type="scientific">[Haemophilus] felis</name>
    <dbReference type="NCBI Taxonomy" id="123822"/>
    <lineage>
        <taxon>Bacteria</taxon>
        <taxon>Pseudomonadati</taxon>
        <taxon>Pseudomonadota</taxon>
        <taxon>Gammaproteobacteria</taxon>
        <taxon>Pasteurellales</taxon>
        <taxon>Pasteurellaceae</taxon>
    </lineage>
</organism>
<dbReference type="Gene3D" id="3.90.220.20">
    <property type="entry name" value="DNA methylase specificity domains"/>
    <property type="match status" value="2"/>
</dbReference>
<dbReference type="EMBL" id="MUYB01000012">
    <property type="protein sequence ID" value="OOS05822.1"/>
    <property type="molecule type" value="Genomic_DNA"/>
</dbReference>
<dbReference type="Pfam" id="PF01420">
    <property type="entry name" value="Methylase_S"/>
    <property type="match status" value="2"/>
</dbReference>
<dbReference type="Proteomes" id="UP000190023">
    <property type="component" value="Unassembled WGS sequence"/>
</dbReference>
<evidence type="ECO:0000313" key="7">
    <source>
        <dbReference type="Proteomes" id="UP000190023"/>
    </source>
</evidence>
<protein>
    <recommendedName>
        <fullName evidence="5">Type I restriction modification DNA specificity domain-containing protein</fullName>
    </recommendedName>
</protein>
<dbReference type="PANTHER" id="PTHR30408:SF13">
    <property type="entry name" value="TYPE I RESTRICTION ENZYME HINDI SPECIFICITY SUBUNIT"/>
    <property type="match status" value="1"/>
</dbReference>
<proteinExistence type="inferred from homology"/>
<sequence>MDSDYFLKKYLKIKTIVENNPDNFTSLSKLELKIDASAFYPSLEPYYNKGNIPFVRVSDVNNFIDYDNCIKIPKEIVNSNEFSTLKIISKGDIVITKGGSIGRVSLIEKETAVTRDLIFINSSRLSEMDYICLYVYFNTRFCHDLMVQSSSMTAQPHLTLTLVKKIPIFNPSNEFKDKVSALFKSSIYKREQAKTTYLLAEALLLEKLGLQHFQVPEQAVNLKSFSASFGLSGRLDAEFYQAKYESYKTKIEANGFVKIQDEYSQVKTKSNFDLPNYQYIEIGDVNVSEGSYLFNEIATEELPANAKIMVKKGDILISTVRPNRGAITIIEHERNDLIVSGAFTVLRKKMKSKFNNEFLKVLLRTEMYKDWLLQFNVGTSYPVIKDEDVLNLVIPKVNEETQTKIAQLIQQSNRLREESKALLEEAKYRVELAIEQGESAALALS</sequence>
<comment type="caution">
    <text evidence="6">The sequence shown here is derived from an EMBL/GenBank/DDBJ whole genome shotgun (WGS) entry which is preliminary data.</text>
</comment>
<comment type="similarity">
    <text evidence="1">Belongs to the type-I restriction system S methylase family.</text>
</comment>
<gene>
    <name evidence="6" type="ORF">B0188_03335</name>
</gene>
<evidence type="ECO:0000256" key="2">
    <source>
        <dbReference type="ARBA" id="ARBA00022747"/>
    </source>
</evidence>
<dbReference type="InterPro" id="IPR044946">
    <property type="entry name" value="Restrct_endonuc_typeI_TRD_sf"/>
</dbReference>
<keyword evidence="3" id="KW-0238">DNA-binding</keyword>
<dbReference type="STRING" id="123822.B0188_03335"/>
<dbReference type="PANTHER" id="PTHR30408">
    <property type="entry name" value="TYPE-1 RESTRICTION ENZYME ECOKI SPECIFICITY PROTEIN"/>
    <property type="match status" value="1"/>
</dbReference>
<evidence type="ECO:0000313" key="6">
    <source>
        <dbReference type="EMBL" id="OOS05822.1"/>
    </source>
</evidence>
<dbReference type="GO" id="GO:0003677">
    <property type="term" value="F:DNA binding"/>
    <property type="evidence" value="ECO:0007669"/>
    <property type="project" value="UniProtKB-KW"/>
</dbReference>
<reference evidence="6 7" key="1">
    <citation type="submission" date="2017-02" db="EMBL/GenBank/DDBJ databases">
        <title>Draft genome sequence of Haemophilus felis CCUG 31170 type strain.</title>
        <authorList>
            <person name="Engstrom-Jakobsson H."/>
            <person name="Salva-Serra F."/>
            <person name="Thorell K."/>
            <person name="Gonzales-Siles L."/>
            <person name="Karlsson R."/>
            <person name="Boulund F."/>
            <person name="Engstrand L."/>
            <person name="Kristiansson E."/>
            <person name="Moore E."/>
        </authorList>
    </citation>
    <scope>NUCLEOTIDE SEQUENCE [LARGE SCALE GENOMIC DNA]</scope>
    <source>
        <strain evidence="6 7">CCUG 31170</strain>
    </source>
</reference>
<feature type="domain" description="Type I restriction modification DNA specificity" evidence="5">
    <location>
        <begin position="270"/>
        <end position="420"/>
    </location>
</feature>
<feature type="coiled-coil region" evidence="4">
    <location>
        <begin position="398"/>
        <end position="425"/>
    </location>
</feature>
<keyword evidence="7" id="KW-1185">Reference proteome</keyword>
<keyword evidence="4" id="KW-0175">Coiled coil</keyword>
<accession>A0A1T0B754</accession>
<keyword evidence="2" id="KW-0680">Restriction system</keyword>
<dbReference type="InterPro" id="IPR000055">
    <property type="entry name" value="Restrct_endonuc_typeI_TRD"/>
</dbReference>
<dbReference type="SUPFAM" id="SSF116734">
    <property type="entry name" value="DNA methylase specificity domain"/>
    <property type="match status" value="2"/>
</dbReference>
<dbReference type="AlphaFoldDB" id="A0A1T0B754"/>
<evidence type="ECO:0000259" key="5">
    <source>
        <dbReference type="Pfam" id="PF01420"/>
    </source>
</evidence>
<dbReference type="InterPro" id="IPR052021">
    <property type="entry name" value="Type-I_RS_S_subunit"/>
</dbReference>
<name>A0A1T0B754_9PAST</name>